<dbReference type="OrthoDB" id="2970737at2"/>
<name>A0A2I0QWQ9_9BACI</name>
<proteinExistence type="predicted"/>
<protein>
    <recommendedName>
        <fullName evidence="4">Lipoprotein</fullName>
    </recommendedName>
</protein>
<dbReference type="PROSITE" id="PS51257">
    <property type="entry name" value="PROKAR_LIPOPROTEIN"/>
    <property type="match status" value="1"/>
</dbReference>
<dbReference type="EMBL" id="PJNH01000001">
    <property type="protein sequence ID" value="PKR78772.1"/>
    <property type="molecule type" value="Genomic_DNA"/>
</dbReference>
<organism evidence="2 3">
    <name type="scientific">Halalkalibacillus sediminis</name>
    <dbReference type="NCBI Taxonomy" id="2018042"/>
    <lineage>
        <taxon>Bacteria</taxon>
        <taxon>Bacillati</taxon>
        <taxon>Bacillota</taxon>
        <taxon>Bacilli</taxon>
        <taxon>Bacillales</taxon>
        <taxon>Bacillaceae</taxon>
        <taxon>Halalkalibacillus</taxon>
    </lineage>
</organism>
<keyword evidence="3" id="KW-1185">Reference proteome</keyword>
<keyword evidence="1" id="KW-0732">Signal</keyword>
<sequence length="179" mass="20390">MRFLFVLLILFITTACSTVSDVEKDISDIRKSLDDFQAKTVPFQDKITFTLKSDDILNGLKEPKKVTQIEDTEVYLSELREKEDEIFVIVGVEGNFNPEGGTMLSLFRLNNENSYSSTYELKTYNDKGEEVGFVRGGGGGGGEQFGQYVHYRLTKEALKESEEWTFEINDIHLLNYNGK</sequence>
<evidence type="ECO:0000313" key="3">
    <source>
        <dbReference type="Proteomes" id="UP000243524"/>
    </source>
</evidence>
<accession>A0A2I0QWQ9</accession>
<feature type="chain" id="PRO_5039451159" description="Lipoprotein" evidence="1">
    <location>
        <begin position="18"/>
        <end position="179"/>
    </location>
</feature>
<dbReference type="AlphaFoldDB" id="A0A2I0QWQ9"/>
<feature type="signal peptide" evidence="1">
    <location>
        <begin position="1"/>
        <end position="17"/>
    </location>
</feature>
<gene>
    <name evidence="2" type="ORF">CEY16_03185</name>
</gene>
<reference evidence="2 3" key="1">
    <citation type="submission" date="2017-06" db="EMBL/GenBank/DDBJ databases">
        <title>the draft geome sequence of Illustriluteabacillus marina B3227.</title>
        <authorList>
            <person name="He R.-H."/>
            <person name="Du Z.-J."/>
        </authorList>
    </citation>
    <scope>NUCLEOTIDE SEQUENCE [LARGE SCALE GENOMIC DNA]</scope>
    <source>
        <strain evidence="2 3">B3227</strain>
    </source>
</reference>
<dbReference type="RefSeq" id="WP_101330516.1">
    <property type="nucleotide sequence ID" value="NZ_PJNH01000001.1"/>
</dbReference>
<evidence type="ECO:0008006" key="4">
    <source>
        <dbReference type="Google" id="ProtNLM"/>
    </source>
</evidence>
<evidence type="ECO:0000256" key="1">
    <source>
        <dbReference type="SAM" id="SignalP"/>
    </source>
</evidence>
<evidence type="ECO:0000313" key="2">
    <source>
        <dbReference type="EMBL" id="PKR78772.1"/>
    </source>
</evidence>
<dbReference type="Proteomes" id="UP000243524">
    <property type="component" value="Unassembled WGS sequence"/>
</dbReference>
<comment type="caution">
    <text evidence="2">The sequence shown here is derived from an EMBL/GenBank/DDBJ whole genome shotgun (WGS) entry which is preliminary data.</text>
</comment>